<dbReference type="RefSeq" id="WP_015410259.1">
    <property type="nucleotide sequence ID" value="NC_020388.1"/>
</dbReference>
<dbReference type="KEGG" id="nmo:Nmlp_3389"/>
<evidence type="ECO:0000313" key="1">
    <source>
        <dbReference type="EMBL" id="CCQ37518.1"/>
    </source>
</evidence>
<proteinExistence type="predicted"/>
<dbReference type="eggNOG" id="arCOG11189">
    <property type="taxonomic scope" value="Archaea"/>
</dbReference>
<dbReference type="Proteomes" id="UP000011867">
    <property type="component" value="Chromosome"/>
</dbReference>
<organism evidence="1 2">
    <name type="scientific">Natronomonas moolapensis (strain DSM 18674 / CECT 7526 / JCM 14361 / 8.8.11)</name>
    <dbReference type="NCBI Taxonomy" id="268739"/>
    <lineage>
        <taxon>Archaea</taxon>
        <taxon>Methanobacteriati</taxon>
        <taxon>Methanobacteriota</taxon>
        <taxon>Stenosarchaea group</taxon>
        <taxon>Halobacteria</taxon>
        <taxon>Halobacteriales</taxon>
        <taxon>Natronomonadaceae</taxon>
        <taxon>Natronomonas</taxon>
    </lineage>
</organism>
<name>M1Y4R5_NATM8</name>
<gene>
    <name evidence="1" type="ordered locus">Nmlp_3389</name>
</gene>
<keyword evidence="2" id="KW-1185">Reference proteome</keyword>
<dbReference type="InterPro" id="IPR006311">
    <property type="entry name" value="TAT_signal"/>
</dbReference>
<dbReference type="OrthoDB" id="234678at2157"/>
<dbReference type="EMBL" id="HF582854">
    <property type="protein sequence ID" value="CCQ37518.1"/>
    <property type="molecule type" value="Genomic_DNA"/>
</dbReference>
<evidence type="ECO:0000313" key="2">
    <source>
        <dbReference type="Proteomes" id="UP000011867"/>
    </source>
</evidence>
<dbReference type="GeneID" id="14652664"/>
<accession>M1Y4R5</accession>
<dbReference type="PROSITE" id="PS51318">
    <property type="entry name" value="TAT"/>
    <property type="match status" value="1"/>
</dbReference>
<sequence length="155" mass="15736">MATRRTLLGAATATIAAAATAGCVEALGEQEGTAPGDSGGVRLAELSIQNTHGSAHRIQIAVEAGEEMLHLGTYELGADGDSRTIEGEWTETPGRHRIHVALDDGGVRTADVVDSVGSGVGCARVLIRIGNDGTLGVWTGANCGADADESDLESV</sequence>
<dbReference type="AlphaFoldDB" id="M1Y4R5"/>
<dbReference type="PROSITE" id="PS51257">
    <property type="entry name" value="PROKAR_LIPOPROTEIN"/>
    <property type="match status" value="1"/>
</dbReference>
<protein>
    <submittedName>
        <fullName evidence="1">Uncharacterized protein</fullName>
    </submittedName>
</protein>
<dbReference type="HOGENOM" id="CLU_1754755_0_0_2"/>
<reference evidence="1 2" key="1">
    <citation type="journal article" date="2013" name="Genome Announc.">
        <title>Genome of the haloarchaeon Natronomonas moolapensis, a neutrophilic member of a previously haloalkaliphilic genus.</title>
        <authorList>
            <person name="Dyall-Smith M.L."/>
            <person name="Pfeiffer F."/>
            <person name="Oberwinkler T."/>
            <person name="Klee K."/>
            <person name="Rampp M."/>
            <person name="Palm P."/>
            <person name="Gross K."/>
            <person name="Schuster S.C."/>
            <person name="Oesterhelt D."/>
        </authorList>
    </citation>
    <scope>NUCLEOTIDE SEQUENCE [LARGE SCALE GENOMIC DNA]</scope>
    <source>
        <strain evidence="2">DSM 18674 / JCM 14361 / 8.8.11</strain>
    </source>
</reference>